<reference evidence="1 2" key="1">
    <citation type="submission" date="2019-08" db="EMBL/GenBank/DDBJ databases">
        <title>The genome sequence of a newly discovered highly antifungal drug resistant Aspergillus species, Aspergillus tanneri NIH 1004.</title>
        <authorList>
            <person name="Mounaud S."/>
            <person name="Singh I."/>
            <person name="Joardar V."/>
            <person name="Pakala S."/>
            <person name="Pakala S."/>
            <person name="Venepally P."/>
            <person name="Chung J.K."/>
            <person name="Losada L."/>
            <person name="Nierman W.C."/>
        </authorList>
    </citation>
    <scope>NUCLEOTIDE SEQUENCE [LARGE SCALE GENOMIC DNA]</scope>
    <source>
        <strain evidence="1 2">NIH1004</strain>
    </source>
</reference>
<sequence length="91" mass="10041">MAYAPRILSRHHRGYMEYTLGQARRSPPAPTKFCVGTVLVDADRNEILSTGLHQSHMWEAPETIIADNTGRKTLEAGAQDMEDCILAVSTA</sequence>
<dbReference type="EMBL" id="QUQM01000003">
    <property type="protein sequence ID" value="KAA8649327.1"/>
    <property type="molecule type" value="Genomic_DNA"/>
</dbReference>
<gene>
    <name evidence="1" type="ORF">ATNIH1004_005228</name>
</gene>
<dbReference type="GO" id="GO:0006139">
    <property type="term" value="P:nucleobase-containing compound metabolic process"/>
    <property type="evidence" value="ECO:0007669"/>
    <property type="project" value="UniProtKB-ARBA"/>
</dbReference>
<dbReference type="Gene3D" id="3.40.140.10">
    <property type="entry name" value="Cytidine Deaminase, domain 2"/>
    <property type="match status" value="1"/>
</dbReference>
<evidence type="ECO:0000313" key="2">
    <source>
        <dbReference type="Proteomes" id="UP000324241"/>
    </source>
</evidence>
<dbReference type="GeneID" id="54327930"/>
<evidence type="ECO:0008006" key="3">
    <source>
        <dbReference type="Google" id="ProtNLM"/>
    </source>
</evidence>
<organism evidence="1 2">
    <name type="scientific">Aspergillus tanneri</name>
    <dbReference type="NCBI Taxonomy" id="1220188"/>
    <lineage>
        <taxon>Eukaryota</taxon>
        <taxon>Fungi</taxon>
        <taxon>Dikarya</taxon>
        <taxon>Ascomycota</taxon>
        <taxon>Pezizomycotina</taxon>
        <taxon>Eurotiomycetes</taxon>
        <taxon>Eurotiomycetidae</taxon>
        <taxon>Eurotiales</taxon>
        <taxon>Aspergillaceae</taxon>
        <taxon>Aspergillus</taxon>
        <taxon>Aspergillus subgen. Circumdati</taxon>
    </lineage>
</organism>
<dbReference type="Proteomes" id="UP000324241">
    <property type="component" value="Unassembled WGS sequence"/>
</dbReference>
<dbReference type="RefSeq" id="XP_033428688.1">
    <property type="nucleotide sequence ID" value="XM_033569882.1"/>
</dbReference>
<name>A0A5M9N429_9EURO</name>
<dbReference type="OrthoDB" id="252265at2759"/>
<evidence type="ECO:0000313" key="1">
    <source>
        <dbReference type="EMBL" id="KAA8649327.1"/>
    </source>
</evidence>
<dbReference type="SUPFAM" id="SSF53927">
    <property type="entry name" value="Cytidine deaminase-like"/>
    <property type="match status" value="1"/>
</dbReference>
<protein>
    <recommendedName>
        <fullName evidence="3">CMP/dCMP-type deaminase domain-containing protein</fullName>
    </recommendedName>
</protein>
<accession>A0A5M9N429</accession>
<dbReference type="AlphaFoldDB" id="A0A5M9N429"/>
<comment type="caution">
    <text evidence="1">The sequence shown here is derived from an EMBL/GenBank/DDBJ whole genome shotgun (WGS) entry which is preliminary data.</text>
</comment>
<dbReference type="GO" id="GO:0003824">
    <property type="term" value="F:catalytic activity"/>
    <property type="evidence" value="ECO:0007669"/>
    <property type="project" value="InterPro"/>
</dbReference>
<dbReference type="InterPro" id="IPR016193">
    <property type="entry name" value="Cytidine_deaminase-like"/>
</dbReference>
<proteinExistence type="predicted"/>